<dbReference type="Pfam" id="PF01344">
    <property type="entry name" value="Kelch_1"/>
    <property type="match status" value="2"/>
</dbReference>
<dbReference type="SUPFAM" id="SSF117281">
    <property type="entry name" value="Kelch motif"/>
    <property type="match status" value="1"/>
</dbReference>
<evidence type="ECO:0000256" key="6">
    <source>
        <dbReference type="ARBA" id="ARBA00023163"/>
    </source>
</evidence>
<feature type="compositionally biased region" description="Acidic residues" evidence="8">
    <location>
        <begin position="84"/>
        <end position="95"/>
    </location>
</feature>
<dbReference type="CDD" id="cd22152">
    <property type="entry name" value="F-box_AtAFR-like"/>
    <property type="match status" value="1"/>
</dbReference>
<keyword evidence="3" id="KW-0862">Zinc</keyword>
<dbReference type="Gene3D" id="2.120.10.80">
    <property type="entry name" value="Kelch-type beta propeller"/>
    <property type="match status" value="1"/>
</dbReference>
<keyword evidence="5" id="KW-0238">DNA-binding</keyword>
<dbReference type="SMART" id="SM00612">
    <property type="entry name" value="Kelch"/>
    <property type="match status" value="2"/>
</dbReference>
<dbReference type="SUPFAM" id="SSF53098">
    <property type="entry name" value="Ribonuclease H-like"/>
    <property type="match status" value="1"/>
</dbReference>
<sequence length="985" mass="110815">MSKPPRAQPDTPQAGSFDDELNRIRNEPRTRSAMNRSANRESEASTTNRKLRRRPPPRGQERDATIIEHDVAEDNMAIEDVIENVDVEEEENEDVDGAKPKVKKPRATKAKCWEYFTVVEVVDEAKGYKKVKCNGCNSTYLVGGTKYGTNSMRRHIVDCSKIDSKDVGQMLMDGQAKLKSRMIDQLVSREMCASAIIEHDLPFNFAEYKKIRVWLKYLNPDWIPVSRNTVKADVLKVYMREKQRLKETLASIPNRICLTSDLWTACTTEGYICLTAHYVDSNWKLNSKILNFCHMPPPHSGLEICAMLLEFLKEWNIEKKIFSITLDNATSNDTLVTILKHKLDDKNGLVAGGEFFHVRCSAHILNLIVQDGLKVVGDALQKVRDSVKYVKGSEIRKKNFRKCIEETGGIDCSVDLKLDMPIRWNSTYILLSTALKYKRAFNNFPLYDSAYKYCPSSQEWTRAERICEFLLPFFQTTELISSTSYPTSNLYFMQVWKIQLGIMKSLNDDDGVIRDMSVKMKEKFDKYWDEYSIVLAMGAVLDPRMKLKMLRCCYLEIDVSTVDYKVHQVSSKLSMLFDLYKSSTRNTSNSNVQSVQPTSSLTPSVPTGSSISNRGMFDLISGLPEDVARDCLIRASYQQFSSVAAVCKRWQTEVQSPEFRRRRRAAGKIQKLLVAVQSRVEPEKTGTGLLVKSSTNPVYQLSVFEPETGSWSELPVPPGFDGGLPMFCQIVGVGYDVVVMGGWDPDSWKPSNSVLIYNFISGTWRCGAHMPGGPRTFFACASDSNRMVYVAGGHDEEKNALRSAFAYDVLSDIWIPLLDMARERDECKAVFRRGGNGGGDNNTLCVIGGYCTDMQGRFERSAEEFDVVAWKWGPMKEEFLDDAICPRTCVNGNNGDNDKRLYMCKGDDVVASDGSTWRSVAKVPVEVRNVACVGVWDGAVLLIGSSGIGKPHMGFVLDVKSGAWTKVVSPDNYTGHVQSGCLLEI</sequence>
<accession>A0AAN9I1Q6</accession>
<dbReference type="SUPFAM" id="SSF81383">
    <property type="entry name" value="F-box domain"/>
    <property type="match status" value="1"/>
</dbReference>
<dbReference type="InterPro" id="IPR025525">
    <property type="entry name" value="hAT-like_transposase_RNase-H"/>
</dbReference>
<evidence type="ECO:0000313" key="10">
    <source>
        <dbReference type="EMBL" id="KAK7261864.1"/>
    </source>
</evidence>
<dbReference type="InterPro" id="IPR006652">
    <property type="entry name" value="Kelch_1"/>
</dbReference>
<feature type="region of interest" description="Disordered" evidence="8">
    <location>
        <begin position="585"/>
        <end position="607"/>
    </location>
</feature>
<dbReference type="PANTHER" id="PTHR46481:SF6">
    <property type="entry name" value="ZINC FINGER BED DOMAIN-CONTAINING PROTEIN RICESLEEPER 2-LIKE"/>
    <property type="match status" value="1"/>
</dbReference>
<evidence type="ECO:0000256" key="8">
    <source>
        <dbReference type="SAM" id="MobiDB-lite"/>
    </source>
</evidence>
<feature type="compositionally biased region" description="Basic and acidic residues" evidence="8">
    <location>
        <begin position="20"/>
        <end position="30"/>
    </location>
</feature>
<dbReference type="Proteomes" id="UP001372338">
    <property type="component" value="Unassembled WGS sequence"/>
</dbReference>
<name>A0AAN9I1Q6_CROPI</name>
<evidence type="ECO:0000256" key="2">
    <source>
        <dbReference type="ARBA" id="ARBA00022771"/>
    </source>
</evidence>
<protein>
    <recommendedName>
        <fullName evidence="9">BED-type domain-containing protein</fullName>
    </recommendedName>
</protein>
<dbReference type="GO" id="GO:0008270">
    <property type="term" value="F:zinc ion binding"/>
    <property type="evidence" value="ECO:0007669"/>
    <property type="project" value="UniProtKB-KW"/>
</dbReference>
<dbReference type="InterPro" id="IPR012337">
    <property type="entry name" value="RNaseH-like_sf"/>
</dbReference>
<keyword evidence="2 7" id="KW-0863">Zinc-finger</keyword>
<dbReference type="InterPro" id="IPR036047">
    <property type="entry name" value="F-box-like_dom_sf"/>
</dbReference>
<organism evidence="10 11">
    <name type="scientific">Crotalaria pallida</name>
    <name type="common">Smooth rattlebox</name>
    <name type="synonym">Crotalaria striata</name>
    <dbReference type="NCBI Taxonomy" id="3830"/>
    <lineage>
        <taxon>Eukaryota</taxon>
        <taxon>Viridiplantae</taxon>
        <taxon>Streptophyta</taxon>
        <taxon>Embryophyta</taxon>
        <taxon>Tracheophyta</taxon>
        <taxon>Spermatophyta</taxon>
        <taxon>Magnoliopsida</taxon>
        <taxon>eudicotyledons</taxon>
        <taxon>Gunneridae</taxon>
        <taxon>Pentapetalae</taxon>
        <taxon>rosids</taxon>
        <taxon>fabids</taxon>
        <taxon>Fabales</taxon>
        <taxon>Fabaceae</taxon>
        <taxon>Papilionoideae</taxon>
        <taxon>50 kb inversion clade</taxon>
        <taxon>genistoids sensu lato</taxon>
        <taxon>core genistoids</taxon>
        <taxon>Crotalarieae</taxon>
        <taxon>Crotalaria</taxon>
    </lineage>
</organism>
<dbReference type="GO" id="GO:0003677">
    <property type="term" value="F:DNA binding"/>
    <property type="evidence" value="ECO:0007669"/>
    <property type="project" value="UniProtKB-KW"/>
</dbReference>
<feature type="region of interest" description="Disordered" evidence="8">
    <location>
        <begin position="1"/>
        <end position="75"/>
    </location>
</feature>
<reference evidence="10 11" key="1">
    <citation type="submission" date="2024-01" db="EMBL/GenBank/DDBJ databases">
        <title>The genomes of 5 underutilized Papilionoideae crops provide insights into root nodulation and disease resistanc.</title>
        <authorList>
            <person name="Yuan L."/>
        </authorList>
    </citation>
    <scope>NUCLEOTIDE SEQUENCE [LARGE SCALE GENOMIC DNA]</scope>
    <source>
        <strain evidence="10">ZHUSHIDOU_FW_LH</strain>
        <tissue evidence="10">Leaf</tissue>
    </source>
</reference>
<evidence type="ECO:0000259" key="9">
    <source>
        <dbReference type="PROSITE" id="PS50808"/>
    </source>
</evidence>
<feature type="region of interest" description="Disordered" evidence="8">
    <location>
        <begin position="84"/>
        <end position="103"/>
    </location>
</feature>
<evidence type="ECO:0000256" key="5">
    <source>
        <dbReference type="ARBA" id="ARBA00023125"/>
    </source>
</evidence>
<gene>
    <name evidence="10" type="ORF">RIF29_28187</name>
</gene>
<feature type="compositionally biased region" description="Basic and acidic residues" evidence="8">
    <location>
        <begin position="59"/>
        <end position="72"/>
    </location>
</feature>
<evidence type="ECO:0000256" key="1">
    <source>
        <dbReference type="ARBA" id="ARBA00022723"/>
    </source>
</evidence>
<feature type="domain" description="BED-type" evidence="9">
    <location>
        <begin position="107"/>
        <end position="167"/>
    </location>
</feature>
<dbReference type="SMART" id="SM00614">
    <property type="entry name" value="ZnF_BED"/>
    <property type="match status" value="1"/>
</dbReference>
<dbReference type="Pfam" id="PF14372">
    <property type="entry name" value="hAT-like_RNase-H"/>
    <property type="match status" value="1"/>
</dbReference>
<dbReference type="PROSITE" id="PS50808">
    <property type="entry name" value="ZF_BED"/>
    <property type="match status" value="1"/>
</dbReference>
<dbReference type="InterPro" id="IPR003656">
    <property type="entry name" value="Znf_BED"/>
</dbReference>
<dbReference type="AlphaFoldDB" id="A0AAN9I1Q6"/>
<dbReference type="PANTHER" id="PTHR46481">
    <property type="entry name" value="ZINC FINGER BED DOMAIN-CONTAINING PROTEIN 4"/>
    <property type="match status" value="1"/>
</dbReference>
<dbReference type="InterPro" id="IPR052035">
    <property type="entry name" value="ZnF_BED_domain_contain"/>
</dbReference>
<evidence type="ECO:0000256" key="7">
    <source>
        <dbReference type="PROSITE-ProRule" id="PRU00027"/>
    </source>
</evidence>
<comment type="caution">
    <text evidence="10">The sequence shown here is derived from an EMBL/GenBank/DDBJ whole genome shotgun (WGS) entry which is preliminary data.</text>
</comment>
<evidence type="ECO:0000313" key="11">
    <source>
        <dbReference type="Proteomes" id="UP001372338"/>
    </source>
</evidence>
<dbReference type="InterPro" id="IPR015915">
    <property type="entry name" value="Kelch-typ_b-propeller"/>
</dbReference>
<dbReference type="EMBL" id="JAYWIO010000005">
    <property type="protein sequence ID" value="KAK7261864.1"/>
    <property type="molecule type" value="Genomic_DNA"/>
</dbReference>
<keyword evidence="4" id="KW-0805">Transcription regulation</keyword>
<evidence type="ECO:0000256" key="4">
    <source>
        <dbReference type="ARBA" id="ARBA00023015"/>
    </source>
</evidence>
<keyword evidence="1" id="KW-0479">Metal-binding</keyword>
<evidence type="ECO:0000256" key="3">
    <source>
        <dbReference type="ARBA" id="ARBA00022833"/>
    </source>
</evidence>
<keyword evidence="11" id="KW-1185">Reference proteome</keyword>
<proteinExistence type="predicted"/>
<keyword evidence="6" id="KW-0804">Transcription</keyword>